<dbReference type="GO" id="GO:0006357">
    <property type="term" value="P:regulation of transcription by RNA polymerase II"/>
    <property type="evidence" value="ECO:0007669"/>
    <property type="project" value="TreeGrafter"/>
</dbReference>
<evidence type="ECO:0000313" key="6">
    <source>
        <dbReference type="EMBL" id="GAA0165950.1"/>
    </source>
</evidence>
<evidence type="ECO:0000313" key="7">
    <source>
        <dbReference type="Proteomes" id="UP001454036"/>
    </source>
</evidence>
<dbReference type="AlphaFoldDB" id="A0AAV3QSX7"/>
<protein>
    <recommendedName>
        <fullName evidence="5">BED-type domain-containing protein</fullName>
    </recommendedName>
</protein>
<evidence type="ECO:0000256" key="1">
    <source>
        <dbReference type="ARBA" id="ARBA00022723"/>
    </source>
</evidence>
<feature type="domain" description="BED-type" evidence="5">
    <location>
        <begin position="73"/>
        <end position="117"/>
    </location>
</feature>
<dbReference type="PROSITE" id="PS50808">
    <property type="entry name" value="ZF_BED"/>
    <property type="match status" value="1"/>
</dbReference>
<evidence type="ECO:0000259" key="5">
    <source>
        <dbReference type="PROSITE" id="PS50808"/>
    </source>
</evidence>
<evidence type="ECO:0000256" key="2">
    <source>
        <dbReference type="ARBA" id="ARBA00022771"/>
    </source>
</evidence>
<name>A0AAV3QSX7_LITER</name>
<evidence type="ECO:0000256" key="4">
    <source>
        <dbReference type="PROSITE-ProRule" id="PRU00027"/>
    </source>
</evidence>
<dbReference type="PANTHER" id="PTHR34396">
    <property type="entry name" value="OS03G0264950 PROTEIN-RELATED"/>
    <property type="match status" value="1"/>
</dbReference>
<dbReference type="GO" id="GO:1990837">
    <property type="term" value="F:sequence-specific double-stranded DNA binding"/>
    <property type="evidence" value="ECO:0007669"/>
    <property type="project" value="TreeGrafter"/>
</dbReference>
<evidence type="ECO:0000256" key="3">
    <source>
        <dbReference type="ARBA" id="ARBA00022833"/>
    </source>
</evidence>
<keyword evidence="2 4" id="KW-0863">Zinc-finger</keyword>
<dbReference type="EMBL" id="BAABME010005547">
    <property type="protein sequence ID" value="GAA0165950.1"/>
    <property type="molecule type" value="Genomic_DNA"/>
</dbReference>
<proteinExistence type="predicted"/>
<accession>A0AAV3QSX7</accession>
<dbReference type="InterPro" id="IPR053031">
    <property type="entry name" value="Cuticle_assoc_protein"/>
</dbReference>
<keyword evidence="1" id="KW-0479">Metal-binding</keyword>
<dbReference type="Proteomes" id="UP001454036">
    <property type="component" value="Unassembled WGS sequence"/>
</dbReference>
<dbReference type="GO" id="GO:0008270">
    <property type="term" value="F:zinc ion binding"/>
    <property type="evidence" value="ECO:0007669"/>
    <property type="project" value="UniProtKB-KW"/>
</dbReference>
<dbReference type="GO" id="GO:0005634">
    <property type="term" value="C:nucleus"/>
    <property type="evidence" value="ECO:0007669"/>
    <property type="project" value="TreeGrafter"/>
</dbReference>
<dbReference type="InterPro" id="IPR036236">
    <property type="entry name" value="Znf_C2H2_sf"/>
</dbReference>
<dbReference type="PANTHER" id="PTHR34396:SF25">
    <property type="entry name" value="BOUNDARY ELEMENT ASSOCIATED FACTOR"/>
    <property type="match status" value="1"/>
</dbReference>
<gene>
    <name evidence="6" type="ORF">LIER_21219</name>
</gene>
<sequence length="132" mass="14812">MQSPNNEPLLEGSTSPLYFRTRIDNDAPNVIEKVVDVDKSPDNIGKEEATGGEKEVDIVEFHDATLFQRKTKKKTSAVWAHFTTITLGNGDKKNKCNYCGSLLSYSECGSTSHLKNHNCSKKEQYVKNQQML</sequence>
<dbReference type="SMART" id="SM00614">
    <property type="entry name" value="ZnF_BED"/>
    <property type="match status" value="1"/>
</dbReference>
<keyword evidence="3" id="KW-0862">Zinc</keyword>
<keyword evidence="7" id="KW-1185">Reference proteome</keyword>
<reference evidence="6 7" key="1">
    <citation type="submission" date="2024-01" db="EMBL/GenBank/DDBJ databases">
        <title>The complete chloroplast genome sequence of Lithospermum erythrorhizon: insights into the phylogenetic relationship among Boraginaceae species and the maternal lineages of purple gromwells.</title>
        <authorList>
            <person name="Okada T."/>
            <person name="Watanabe K."/>
        </authorList>
    </citation>
    <scope>NUCLEOTIDE SEQUENCE [LARGE SCALE GENOMIC DNA]</scope>
</reference>
<dbReference type="SUPFAM" id="SSF57667">
    <property type="entry name" value="beta-beta-alpha zinc fingers"/>
    <property type="match status" value="1"/>
</dbReference>
<dbReference type="InterPro" id="IPR003656">
    <property type="entry name" value="Znf_BED"/>
</dbReference>
<dbReference type="Pfam" id="PF02892">
    <property type="entry name" value="zf-BED"/>
    <property type="match status" value="1"/>
</dbReference>
<comment type="caution">
    <text evidence="6">The sequence shown here is derived from an EMBL/GenBank/DDBJ whole genome shotgun (WGS) entry which is preliminary data.</text>
</comment>
<organism evidence="6 7">
    <name type="scientific">Lithospermum erythrorhizon</name>
    <name type="common">Purple gromwell</name>
    <name type="synonym">Lithospermum officinale var. erythrorhizon</name>
    <dbReference type="NCBI Taxonomy" id="34254"/>
    <lineage>
        <taxon>Eukaryota</taxon>
        <taxon>Viridiplantae</taxon>
        <taxon>Streptophyta</taxon>
        <taxon>Embryophyta</taxon>
        <taxon>Tracheophyta</taxon>
        <taxon>Spermatophyta</taxon>
        <taxon>Magnoliopsida</taxon>
        <taxon>eudicotyledons</taxon>
        <taxon>Gunneridae</taxon>
        <taxon>Pentapetalae</taxon>
        <taxon>asterids</taxon>
        <taxon>lamiids</taxon>
        <taxon>Boraginales</taxon>
        <taxon>Boraginaceae</taxon>
        <taxon>Boraginoideae</taxon>
        <taxon>Lithospermeae</taxon>
        <taxon>Lithospermum</taxon>
    </lineage>
</organism>